<protein>
    <submittedName>
        <fullName evidence="2">Uncharacterized protein</fullName>
    </submittedName>
</protein>
<evidence type="ECO:0000256" key="1">
    <source>
        <dbReference type="SAM" id="MobiDB-lite"/>
    </source>
</evidence>
<dbReference type="Gramene" id="Jr08_17350_p3">
    <property type="protein sequence ID" value="cds.Jr08_17350_p3"/>
    <property type="gene ID" value="Jr08_17350"/>
</dbReference>
<reference evidence="2" key="2">
    <citation type="submission" date="2020-03" db="EMBL/GenBank/DDBJ databases">
        <title>Walnut 2.0.</title>
        <authorList>
            <person name="Marrano A."/>
            <person name="Britton M."/>
            <person name="Zimin A.V."/>
            <person name="Zaini P.A."/>
            <person name="Workman R."/>
            <person name="Puiu D."/>
            <person name="Bianco L."/>
            <person name="Allen B.J."/>
            <person name="Troggio M."/>
            <person name="Leslie C.A."/>
            <person name="Timp W."/>
            <person name="Dendekar A."/>
            <person name="Salzberg S.L."/>
            <person name="Neale D.B."/>
        </authorList>
    </citation>
    <scope>NUCLEOTIDE SEQUENCE</scope>
    <source>
        <tissue evidence="2">Leaves</tissue>
    </source>
</reference>
<evidence type="ECO:0000313" key="3">
    <source>
        <dbReference type="Proteomes" id="UP000619265"/>
    </source>
</evidence>
<sequence>MRRALVHGELPRGVWDICVQWDTLQSRVAAAGRELRDEEDHACGGTDQDRPPKQALPWESQRLQGLGIRRGLRGGNVDDAAARQAGRLRGCDGGVAHGGGVLESGIWVCGVELEGPCDDRQKVFQAGGGG</sequence>
<organism evidence="2 3">
    <name type="scientific">Juglans regia</name>
    <name type="common">English walnut</name>
    <dbReference type="NCBI Taxonomy" id="51240"/>
    <lineage>
        <taxon>Eukaryota</taxon>
        <taxon>Viridiplantae</taxon>
        <taxon>Streptophyta</taxon>
        <taxon>Embryophyta</taxon>
        <taxon>Tracheophyta</taxon>
        <taxon>Spermatophyta</taxon>
        <taxon>Magnoliopsida</taxon>
        <taxon>eudicotyledons</taxon>
        <taxon>Gunneridae</taxon>
        <taxon>Pentapetalae</taxon>
        <taxon>rosids</taxon>
        <taxon>fabids</taxon>
        <taxon>Fagales</taxon>
        <taxon>Juglandaceae</taxon>
        <taxon>Juglans</taxon>
    </lineage>
</organism>
<feature type="region of interest" description="Disordered" evidence="1">
    <location>
        <begin position="35"/>
        <end position="58"/>
    </location>
</feature>
<reference evidence="2" key="1">
    <citation type="submission" date="2015-10" db="EMBL/GenBank/DDBJ databases">
        <authorList>
            <person name="Martinez-Garcia P.J."/>
            <person name="Crepeau M.W."/>
            <person name="Puiu D."/>
            <person name="Gonzalez-Ibeas D."/>
            <person name="Whalen J."/>
            <person name="Stevens K."/>
            <person name="Paul R."/>
            <person name="Butterfield T."/>
            <person name="Britton M."/>
            <person name="Reagan R."/>
            <person name="Chakraborty S."/>
            <person name="Walawage S.L."/>
            <person name="Vasquez-Gross H.A."/>
            <person name="Cardeno C."/>
            <person name="Famula R."/>
            <person name="Pratt K."/>
            <person name="Kuruganti S."/>
            <person name="Aradhya M.K."/>
            <person name="Leslie C.A."/>
            <person name="Dandekar A.M."/>
            <person name="Salzberg S.L."/>
            <person name="Wegrzyn J.L."/>
            <person name="Langley C.H."/>
            <person name="Neale D.B."/>
        </authorList>
    </citation>
    <scope>NUCLEOTIDE SEQUENCE</scope>
    <source>
        <tissue evidence="2">Leaves</tissue>
    </source>
</reference>
<comment type="caution">
    <text evidence="2">The sequence shown here is derived from an EMBL/GenBank/DDBJ whole genome shotgun (WGS) entry which is preliminary data.</text>
</comment>
<name>A0A833UB19_JUGRE</name>
<accession>A0A833UB19</accession>
<proteinExistence type="predicted"/>
<evidence type="ECO:0000313" key="2">
    <source>
        <dbReference type="EMBL" id="KAF5463011.1"/>
    </source>
</evidence>
<dbReference type="AlphaFoldDB" id="A0A833UB19"/>
<feature type="compositionally biased region" description="Basic and acidic residues" evidence="1">
    <location>
        <begin position="35"/>
        <end position="52"/>
    </location>
</feature>
<dbReference type="EMBL" id="LIHL02000008">
    <property type="protein sequence ID" value="KAF5463011.1"/>
    <property type="molecule type" value="Genomic_DNA"/>
</dbReference>
<dbReference type="Proteomes" id="UP000619265">
    <property type="component" value="Unassembled WGS sequence"/>
</dbReference>
<gene>
    <name evidence="2" type="ORF">F2P56_018967</name>
</gene>